<dbReference type="PANTHER" id="PTHR39199">
    <property type="entry name" value="BLR5128 PROTEIN"/>
    <property type="match status" value="1"/>
</dbReference>
<feature type="domain" description="CASTOR ACT" evidence="2">
    <location>
        <begin position="78"/>
        <end position="133"/>
    </location>
</feature>
<evidence type="ECO:0000313" key="3">
    <source>
        <dbReference type="EMBL" id="QEA06087.1"/>
    </source>
</evidence>
<dbReference type="Pfam" id="PF10000">
    <property type="entry name" value="ACT_3"/>
    <property type="match status" value="1"/>
</dbReference>
<dbReference type="Pfam" id="PF13840">
    <property type="entry name" value="ACT_7"/>
    <property type="match status" value="1"/>
</dbReference>
<organism evidence="3">
    <name type="scientific">uncultured organism</name>
    <dbReference type="NCBI Taxonomy" id="155900"/>
    <lineage>
        <taxon>unclassified sequences</taxon>
        <taxon>environmental samples</taxon>
    </lineage>
</organism>
<dbReference type="SUPFAM" id="SSF55021">
    <property type="entry name" value="ACT-like"/>
    <property type="match status" value="2"/>
</dbReference>
<dbReference type="AlphaFoldDB" id="A0A5B8RH57"/>
<evidence type="ECO:0000259" key="1">
    <source>
        <dbReference type="Pfam" id="PF10000"/>
    </source>
</evidence>
<evidence type="ECO:0000259" key="2">
    <source>
        <dbReference type="Pfam" id="PF13840"/>
    </source>
</evidence>
<dbReference type="InterPro" id="IPR027795">
    <property type="entry name" value="CASTOR_ACT_dom"/>
</dbReference>
<sequence>MPGSPVAGLSDLSALLRGLSPALAPGTYVFVTVGPAAYGAYAGLNPLASFREAEGLSLVCRREAADGHGLAYDGLFRLITLRVHSSLGAVGLTAAVARRLTREGIPANVIAAFHHDHILVPAHRGSDAVAALRALAAERTGPSAGDLE</sequence>
<dbReference type="Gene3D" id="3.30.2130.10">
    <property type="entry name" value="VC0802-like"/>
    <property type="match status" value="1"/>
</dbReference>
<dbReference type="PANTHER" id="PTHR39199:SF1">
    <property type="entry name" value="BLR5128 PROTEIN"/>
    <property type="match status" value="1"/>
</dbReference>
<proteinExistence type="predicted"/>
<dbReference type="InterPro" id="IPR045865">
    <property type="entry name" value="ACT-like_dom_sf"/>
</dbReference>
<dbReference type="InterPro" id="IPR018717">
    <property type="entry name" value="DUF2241"/>
</dbReference>
<evidence type="ECO:0008006" key="4">
    <source>
        <dbReference type="Google" id="ProtNLM"/>
    </source>
</evidence>
<feature type="domain" description="DUF2241" evidence="1">
    <location>
        <begin position="8"/>
        <end position="77"/>
    </location>
</feature>
<reference evidence="3" key="1">
    <citation type="submission" date="2019-06" db="EMBL/GenBank/DDBJ databases">
        <authorList>
            <person name="Murdoch R.W."/>
            <person name="Fathepure B."/>
        </authorList>
    </citation>
    <scope>NUCLEOTIDE SEQUENCE</scope>
</reference>
<protein>
    <recommendedName>
        <fullName evidence="4">Aspartate kinase</fullName>
    </recommendedName>
</protein>
<dbReference type="EMBL" id="MN079124">
    <property type="protein sequence ID" value="QEA06087.1"/>
    <property type="molecule type" value="Genomic_DNA"/>
</dbReference>
<accession>A0A5B8RH57</accession>
<gene>
    <name evidence="3" type="ORF">KBTEX_02416</name>
</gene>
<name>A0A5B8RH57_9ZZZZ</name>